<accession>A0A839GEZ4</accession>
<dbReference type="GO" id="GO:0009279">
    <property type="term" value="C:cell outer membrane"/>
    <property type="evidence" value="ECO:0007669"/>
    <property type="project" value="UniProtKB-SubCell"/>
</dbReference>
<dbReference type="SUPFAM" id="SSF48452">
    <property type="entry name" value="TPR-like"/>
    <property type="match status" value="1"/>
</dbReference>
<feature type="domain" description="SusD-like N-terminal" evidence="8">
    <location>
        <begin position="22"/>
        <end position="228"/>
    </location>
</feature>
<comment type="subcellular location">
    <subcellularLocation>
        <location evidence="1">Cell outer membrane</location>
    </subcellularLocation>
</comment>
<evidence type="ECO:0000256" key="4">
    <source>
        <dbReference type="ARBA" id="ARBA00023136"/>
    </source>
</evidence>
<evidence type="ECO:0000256" key="1">
    <source>
        <dbReference type="ARBA" id="ARBA00004442"/>
    </source>
</evidence>
<sequence>MKATYILPLLVLLLFLSSCEDDFLDRAPSVNLSEEEIFADPLLASRFADNAYNHLIDDYARFNSHRGTTSQASDEAVSGNNDVSVRTLNLGTYHDHYERGGASLNDISDVWNRAYAGIRVTNVVLSKMNQVPWTGNPSPARINGEMHFIRAFLYFELIKRFGGVPIIDKPYGIYEPINLPRASYEEVVDFILQDLDEAEVGLPEEYPVSDYGRATKGAAMALRSRVLLYAASPLHNAAHDKTKWEAAAAAAKGVMDLKKYSLQETYADILNKAQSPEYIMIKIRGPRSRTGYLIDFLMSPGSGGAQGQFNPTQNHVDLYEMKATGKPIQEAGSGYNPQKPYEGRDPRFYANILYNDAPWQGRRMEMWDGGRDYRAGNPNYTATRYYNRKLWPEVYTNTSTQTALVNFVFFRYAEILLNFAEAQNEAVGPDASVYEAVNVVRARTSVGMPPLPANLTQQEMRARIRNERAVELAFEDHRWYDIMRWKAGPETVAKPMYGMDVVRNPNGNFTYTPVLLPTTMQKVYLDYMHLYPIPRPEIWKSNGTLVQNPGW</sequence>
<dbReference type="CDD" id="cd08977">
    <property type="entry name" value="SusD"/>
    <property type="match status" value="1"/>
</dbReference>
<dbReference type="InterPro" id="IPR012944">
    <property type="entry name" value="SusD_RagB_dom"/>
</dbReference>
<feature type="domain" description="RagB/SusD" evidence="7">
    <location>
        <begin position="299"/>
        <end position="551"/>
    </location>
</feature>
<dbReference type="Pfam" id="PF14322">
    <property type="entry name" value="SusD-like_3"/>
    <property type="match status" value="1"/>
</dbReference>
<evidence type="ECO:0000313" key="9">
    <source>
        <dbReference type="EMBL" id="MBA9076113.1"/>
    </source>
</evidence>
<proteinExistence type="inferred from homology"/>
<dbReference type="PROSITE" id="PS51257">
    <property type="entry name" value="PROKAR_LIPOPROTEIN"/>
    <property type="match status" value="1"/>
</dbReference>
<evidence type="ECO:0000259" key="7">
    <source>
        <dbReference type="Pfam" id="PF07980"/>
    </source>
</evidence>
<evidence type="ECO:0000256" key="3">
    <source>
        <dbReference type="ARBA" id="ARBA00022729"/>
    </source>
</evidence>
<evidence type="ECO:0000256" key="2">
    <source>
        <dbReference type="ARBA" id="ARBA00006275"/>
    </source>
</evidence>
<dbReference type="InterPro" id="IPR011990">
    <property type="entry name" value="TPR-like_helical_dom_sf"/>
</dbReference>
<evidence type="ECO:0000313" key="10">
    <source>
        <dbReference type="Proteomes" id="UP000563094"/>
    </source>
</evidence>
<reference evidence="9 10" key="1">
    <citation type="submission" date="2020-08" db="EMBL/GenBank/DDBJ databases">
        <title>Genomic Encyclopedia of Type Strains, Phase IV (KMG-IV): sequencing the most valuable type-strain genomes for metagenomic binning, comparative biology and taxonomic classification.</title>
        <authorList>
            <person name="Goeker M."/>
        </authorList>
    </citation>
    <scope>NUCLEOTIDE SEQUENCE [LARGE SCALE GENOMIC DNA]</scope>
    <source>
        <strain evidence="9 10">DSM 29854</strain>
    </source>
</reference>
<feature type="chain" id="PRO_5032299077" description="Starch-binding associating with outer membrane" evidence="6">
    <location>
        <begin position="21"/>
        <end position="551"/>
    </location>
</feature>
<name>A0A839GEZ4_9BACT</name>
<evidence type="ECO:0000259" key="8">
    <source>
        <dbReference type="Pfam" id="PF14322"/>
    </source>
</evidence>
<keyword evidence="5" id="KW-0998">Cell outer membrane</keyword>
<dbReference type="EMBL" id="JACJIQ010000002">
    <property type="protein sequence ID" value="MBA9076113.1"/>
    <property type="molecule type" value="Genomic_DNA"/>
</dbReference>
<dbReference type="Proteomes" id="UP000563094">
    <property type="component" value="Unassembled WGS sequence"/>
</dbReference>
<keyword evidence="3 6" id="KW-0732">Signal</keyword>
<keyword evidence="4" id="KW-0472">Membrane</keyword>
<dbReference type="RefSeq" id="WP_182511892.1">
    <property type="nucleotide sequence ID" value="NZ_JACJIQ010000002.1"/>
</dbReference>
<evidence type="ECO:0000256" key="5">
    <source>
        <dbReference type="ARBA" id="ARBA00023237"/>
    </source>
</evidence>
<dbReference type="InterPro" id="IPR033985">
    <property type="entry name" value="SusD-like_N"/>
</dbReference>
<protein>
    <recommendedName>
        <fullName evidence="11">Starch-binding associating with outer membrane</fullName>
    </recommendedName>
</protein>
<evidence type="ECO:0000256" key="6">
    <source>
        <dbReference type="SAM" id="SignalP"/>
    </source>
</evidence>
<dbReference type="Pfam" id="PF07980">
    <property type="entry name" value="SusD_RagB"/>
    <property type="match status" value="1"/>
</dbReference>
<dbReference type="AlphaFoldDB" id="A0A839GEZ4"/>
<organism evidence="9 10">
    <name type="scientific">Rufibacter quisquiliarum</name>
    <dbReference type="NCBI Taxonomy" id="1549639"/>
    <lineage>
        <taxon>Bacteria</taxon>
        <taxon>Pseudomonadati</taxon>
        <taxon>Bacteroidota</taxon>
        <taxon>Cytophagia</taxon>
        <taxon>Cytophagales</taxon>
        <taxon>Hymenobacteraceae</taxon>
        <taxon>Rufibacter</taxon>
    </lineage>
</organism>
<evidence type="ECO:0008006" key="11">
    <source>
        <dbReference type="Google" id="ProtNLM"/>
    </source>
</evidence>
<comment type="similarity">
    <text evidence="2">Belongs to the SusD family.</text>
</comment>
<comment type="caution">
    <text evidence="9">The sequence shown here is derived from an EMBL/GenBank/DDBJ whole genome shotgun (WGS) entry which is preliminary data.</text>
</comment>
<keyword evidence="10" id="KW-1185">Reference proteome</keyword>
<feature type="signal peptide" evidence="6">
    <location>
        <begin position="1"/>
        <end position="20"/>
    </location>
</feature>
<gene>
    <name evidence="9" type="ORF">FHS90_000815</name>
</gene>
<dbReference type="Gene3D" id="1.25.40.390">
    <property type="match status" value="1"/>
</dbReference>